<dbReference type="PROSITE" id="PS50801">
    <property type="entry name" value="STAS"/>
    <property type="match status" value="1"/>
</dbReference>
<gene>
    <name evidence="2" type="ORF">GCM10020369_55180</name>
</gene>
<dbReference type="InterPro" id="IPR058548">
    <property type="entry name" value="MlaB-like_STAS"/>
</dbReference>
<organism evidence="2 3">
    <name type="scientific">Cryptosporangium minutisporangium</name>
    <dbReference type="NCBI Taxonomy" id="113569"/>
    <lineage>
        <taxon>Bacteria</taxon>
        <taxon>Bacillati</taxon>
        <taxon>Actinomycetota</taxon>
        <taxon>Actinomycetes</taxon>
        <taxon>Cryptosporangiales</taxon>
        <taxon>Cryptosporangiaceae</taxon>
        <taxon>Cryptosporangium</taxon>
    </lineage>
</organism>
<proteinExistence type="predicted"/>
<evidence type="ECO:0000313" key="3">
    <source>
        <dbReference type="Proteomes" id="UP001501676"/>
    </source>
</evidence>
<dbReference type="CDD" id="cd07043">
    <property type="entry name" value="STAS_anti-anti-sigma_factors"/>
    <property type="match status" value="1"/>
</dbReference>
<dbReference type="Pfam" id="PF13466">
    <property type="entry name" value="STAS_2"/>
    <property type="match status" value="1"/>
</dbReference>
<evidence type="ECO:0000313" key="2">
    <source>
        <dbReference type="EMBL" id="GAA3392646.1"/>
    </source>
</evidence>
<accession>A0ABP6T6B8</accession>
<keyword evidence="3" id="KW-1185">Reference proteome</keyword>
<protein>
    <recommendedName>
        <fullName evidence="1">STAS domain-containing protein</fullName>
    </recommendedName>
</protein>
<dbReference type="Gene3D" id="3.30.750.24">
    <property type="entry name" value="STAS domain"/>
    <property type="match status" value="1"/>
</dbReference>
<reference evidence="3" key="1">
    <citation type="journal article" date="2019" name="Int. J. Syst. Evol. Microbiol.">
        <title>The Global Catalogue of Microorganisms (GCM) 10K type strain sequencing project: providing services to taxonomists for standard genome sequencing and annotation.</title>
        <authorList>
            <consortium name="The Broad Institute Genomics Platform"/>
            <consortium name="The Broad Institute Genome Sequencing Center for Infectious Disease"/>
            <person name="Wu L."/>
            <person name="Ma J."/>
        </authorList>
    </citation>
    <scope>NUCLEOTIDE SEQUENCE [LARGE SCALE GENOMIC DNA]</scope>
    <source>
        <strain evidence="3">JCM 9458</strain>
    </source>
</reference>
<dbReference type="InterPro" id="IPR036513">
    <property type="entry name" value="STAS_dom_sf"/>
</dbReference>
<dbReference type="SUPFAM" id="SSF52091">
    <property type="entry name" value="SpoIIaa-like"/>
    <property type="match status" value="1"/>
</dbReference>
<feature type="domain" description="STAS" evidence="1">
    <location>
        <begin position="30"/>
        <end position="114"/>
    </location>
</feature>
<name>A0ABP6T6B8_9ACTN</name>
<dbReference type="RefSeq" id="WP_345731139.1">
    <property type="nucleotide sequence ID" value="NZ_BAAAYN010000038.1"/>
</dbReference>
<dbReference type="EMBL" id="BAAAYN010000038">
    <property type="protein sequence ID" value="GAA3392646.1"/>
    <property type="molecule type" value="Genomic_DNA"/>
</dbReference>
<dbReference type="InterPro" id="IPR002645">
    <property type="entry name" value="STAS_dom"/>
</dbReference>
<dbReference type="Proteomes" id="UP001501676">
    <property type="component" value="Unassembled WGS sequence"/>
</dbReference>
<sequence>MKSHLPGGQADAAPLLRASVKRIGASHVRVRLIGEADRSSSAHLTKAVTAALHHNRPDVIDLDLAEVRFIDAGGVGAVVEARQHCAAANCRLRLTDPQPFVRTVLRLTEQWDVG</sequence>
<comment type="caution">
    <text evidence="2">The sequence shown here is derived from an EMBL/GenBank/DDBJ whole genome shotgun (WGS) entry which is preliminary data.</text>
</comment>
<evidence type="ECO:0000259" key="1">
    <source>
        <dbReference type="PROSITE" id="PS50801"/>
    </source>
</evidence>